<dbReference type="InterPro" id="IPR016181">
    <property type="entry name" value="Acyl_CoA_acyltransferase"/>
</dbReference>
<dbReference type="SUPFAM" id="SSF55729">
    <property type="entry name" value="Acyl-CoA N-acyltransferases (Nat)"/>
    <property type="match status" value="1"/>
</dbReference>
<dbReference type="RefSeq" id="WP_173747604.1">
    <property type="nucleotide sequence ID" value="NZ_JAAITA010000002.1"/>
</dbReference>
<dbReference type="EMBL" id="JAAITA010000002">
    <property type="protein sequence ID" value="NSJ85029.1"/>
    <property type="molecule type" value="Genomic_DNA"/>
</dbReference>
<evidence type="ECO:0000313" key="3">
    <source>
        <dbReference type="Proteomes" id="UP000822142"/>
    </source>
</evidence>
<dbReference type="Proteomes" id="UP000822142">
    <property type="component" value="Unassembled WGS sequence"/>
</dbReference>
<dbReference type="Gene3D" id="3.40.630.30">
    <property type="match status" value="1"/>
</dbReference>
<reference evidence="2 3" key="1">
    <citation type="journal article" date="2020" name="Cell Host Microbe">
        <title>Functional and Genomic Variation between Human-Derived Isolates of Lachnospiraceae Reveals Inter- and Intra-Species Diversity.</title>
        <authorList>
            <person name="Sorbara M.T."/>
            <person name="Littmann E.R."/>
            <person name="Fontana E."/>
            <person name="Moody T.U."/>
            <person name="Kohout C.E."/>
            <person name="Gjonbalaj M."/>
            <person name="Eaton V."/>
            <person name="Seok R."/>
            <person name="Leiner I.M."/>
            <person name="Pamer E.G."/>
        </authorList>
    </citation>
    <scope>NUCLEOTIDE SEQUENCE [LARGE SCALE GENOMIC DNA]</scope>
    <source>
        <strain evidence="2 3">MSK.15.26</strain>
    </source>
</reference>
<sequence length="172" mass="19651">MQITKAKTEDLAEIMEIYGRARVFMQEHGNPSQWKEGYPSTELVKKDLENGELYVCREGQDLAGVFMFSMQPDPCYERIEAGAWKNDRPYGVMHRMASAGKVRGVASFCLDWCYARCGNVRGDTHRENTVMQQVFEKNGFERCGIIYVEDGSPRIGYQRQKEAQADAFAAKK</sequence>
<organism evidence="2 3">
    <name type="scientific">Blautia hansenii</name>
    <name type="common">Ruminococcus hansenii</name>
    <dbReference type="NCBI Taxonomy" id="1322"/>
    <lineage>
        <taxon>Bacteria</taxon>
        <taxon>Bacillati</taxon>
        <taxon>Bacillota</taxon>
        <taxon>Clostridia</taxon>
        <taxon>Lachnospirales</taxon>
        <taxon>Lachnospiraceae</taxon>
        <taxon>Blautia</taxon>
    </lineage>
</organism>
<gene>
    <name evidence="2" type="ORF">G5A70_02245</name>
</gene>
<feature type="domain" description="N-acetyltransferase" evidence="1">
    <location>
        <begin position="1"/>
        <end position="164"/>
    </location>
</feature>
<name>A0ABX2I6A6_BLAHA</name>
<dbReference type="PROSITE" id="PS51186">
    <property type="entry name" value="GNAT"/>
    <property type="match status" value="1"/>
</dbReference>
<keyword evidence="3" id="KW-1185">Reference proteome</keyword>
<comment type="caution">
    <text evidence="2">The sequence shown here is derived from an EMBL/GenBank/DDBJ whole genome shotgun (WGS) entry which is preliminary data.</text>
</comment>
<evidence type="ECO:0000313" key="2">
    <source>
        <dbReference type="EMBL" id="NSJ85029.1"/>
    </source>
</evidence>
<proteinExistence type="predicted"/>
<dbReference type="InterPro" id="IPR000182">
    <property type="entry name" value="GNAT_dom"/>
</dbReference>
<protein>
    <submittedName>
        <fullName evidence="2">GNAT family N-acetyltransferase</fullName>
    </submittedName>
</protein>
<evidence type="ECO:0000259" key="1">
    <source>
        <dbReference type="PROSITE" id="PS51186"/>
    </source>
</evidence>
<accession>A0ABX2I6A6</accession>